<dbReference type="Pfam" id="PF21981">
    <property type="entry name" value="RecX_HTH3"/>
    <property type="match status" value="1"/>
</dbReference>
<dbReference type="InterPro" id="IPR053924">
    <property type="entry name" value="RecX_HTH_2nd"/>
</dbReference>
<comment type="caution">
    <text evidence="8">The sequence shown here is derived from an EMBL/GenBank/DDBJ whole genome shotgun (WGS) entry which is preliminary data.</text>
</comment>
<feature type="domain" description="RecX second three-helical" evidence="6">
    <location>
        <begin position="71"/>
        <end position="113"/>
    </location>
</feature>
<proteinExistence type="inferred from homology"/>
<evidence type="ECO:0000256" key="4">
    <source>
        <dbReference type="ARBA" id="ARBA00022490"/>
    </source>
</evidence>
<evidence type="ECO:0000256" key="3">
    <source>
        <dbReference type="ARBA" id="ARBA00018111"/>
    </source>
</evidence>
<evidence type="ECO:0000259" key="7">
    <source>
        <dbReference type="Pfam" id="PF21981"/>
    </source>
</evidence>
<dbReference type="Pfam" id="PF02631">
    <property type="entry name" value="RecX_HTH2"/>
    <property type="match status" value="1"/>
</dbReference>
<dbReference type="Proteomes" id="UP001253193">
    <property type="component" value="Unassembled WGS sequence"/>
</dbReference>
<name>A0AAW8Q008_VIBPH</name>
<dbReference type="Gene3D" id="1.10.10.10">
    <property type="entry name" value="Winged helix-like DNA-binding domain superfamily/Winged helix DNA-binding domain"/>
    <property type="match status" value="2"/>
</dbReference>
<evidence type="ECO:0000256" key="5">
    <source>
        <dbReference type="HAMAP-Rule" id="MF_01114"/>
    </source>
</evidence>
<comment type="similarity">
    <text evidence="2 5">Belongs to the RecX family.</text>
</comment>
<dbReference type="PANTHER" id="PTHR33602">
    <property type="entry name" value="REGULATORY PROTEIN RECX FAMILY PROTEIN"/>
    <property type="match status" value="1"/>
</dbReference>
<gene>
    <name evidence="5" type="primary">recX</name>
    <name evidence="8" type="ORF">QX249_12940</name>
</gene>
<feature type="domain" description="RecX third three-helical" evidence="7">
    <location>
        <begin position="119"/>
        <end position="165"/>
    </location>
</feature>
<dbReference type="InterPro" id="IPR053925">
    <property type="entry name" value="RecX_HTH_3rd"/>
</dbReference>
<evidence type="ECO:0000313" key="9">
    <source>
        <dbReference type="Proteomes" id="UP001253193"/>
    </source>
</evidence>
<dbReference type="HAMAP" id="MF_01114">
    <property type="entry name" value="RecX"/>
    <property type="match status" value="1"/>
</dbReference>
<comment type="subcellular location">
    <subcellularLocation>
        <location evidence="1 5">Cytoplasm</location>
    </subcellularLocation>
</comment>
<dbReference type="GO" id="GO:0005737">
    <property type="term" value="C:cytoplasm"/>
    <property type="evidence" value="ECO:0007669"/>
    <property type="project" value="UniProtKB-SubCell"/>
</dbReference>
<keyword evidence="4 5" id="KW-0963">Cytoplasm</keyword>
<sequence>MNTDNYQNRKKKGARPAKEPQCAYNYAVWYLNKYGEQSEKTLREKIRKAKTDNEEWIDFAINKVQEYGFQSDLRYAEMIIRRGLSPSNSWGVRRIQQELMKKGIHRDVADEALSALSEDNPVERATQALAKKYKSLIITEPKDRNRAVRFLAGKGFGFDVISSAISAHNNPEEES</sequence>
<dbReference type="GO" id="GO:0006282">
    <property type="term" value="P:regulation of DNA repair"/>
    <property type="evidence" value="ECO:0007669"/>
    <property type="project" value="UniProtKB-UniRule"/>
</dbReference>
<organism evidence="8 9">
    <name type="scientific">Vibrio parahaemolyticus</name>
    <dbReference type="NCBI Taxonomy" id="670"/>
    <lineage>
        <taxon>Bacteria</taxon>
        <taxon>Pseudomonadati</taxon>
        <taxon>Pseudomonadota</taxon>
        <taxon>Gammaproteobacteria</taxon>
        <taxon>Vibrionales</taxon>
        <taxon>Vibrionaceae</taxon>
        <taxon>Vibrio</taxon>
    </lineage>
</organism>
<comment type="function">
    <text evidence="5">Modulates RecA activity.</text>
</comment>
<dbReference type="PANTHER" id="PTHR33602:SF1">
    <property type="entry name" value="REGULATORY PROTEIN RECX FAMILY PROTEIN"/>
    <property type="match status" value="1"/>
</dbReference>
<dbReference type="InterPro" id="IPR036388">
    <property type="entry name" value="WH-like_DNA-bd_sf"/>
</dbReference>
<evidence type="ECO:0000256" key="2">
    <source>
        <dbReference type="ARBA" id="ARBA00009695"/>
    </source>
</evidence>
<dbReference type="RefSeq" id="WP_311020482.1">
    <property type="nucleotide sequence ID" value="NZ_JAUHGG010000003.1"/>
</dbReference>
<evidence type="ECO:0000259" key="6">
    <source>
        <dbReference type="Pfam" id="PF02631"/>
    </source>
</evidence>
<protein>
    <recommendedName>
        <fullName evidence="3 5">Regulatory protein RecX</fullName>
    </recommendedName>
</protein>
<reference evidence="8" key="1">
    <citation type="submission" date="2023-06" db="EMBL/GenBank/DDBJ databases">
        <title>Genomic Diversity of Vibrio spp. and Metagenomic Analysis of Pathogens in Florida Gulf Coastal Waters Following Hurricane Ian.</title>
        <authorList>
            <person name="Brumfield K.D."/>
        </authorList>
    </citation>
    <scope>NUCLEOTIDE SEQUENCE</scope>
    <source>
        <strain evidence="8">WBS2B-138</strain>
    </source>
</reference>
<accession>A0AAW8Q008</accession>
<dbReference type="EMBL" id="JAUHGG010000003">
    <property type="protein sequence ID" value="MDS1821572.1"/>
    <property type="molecule type" value="Genomic_DNA"/>
</dbReference>
<evidence type="ECO:0000313" key="8">
    <source>
        <dbReference type="EMBL" id="MDS1821572.1"/>
    </source>
</evidence>
<dbReference type="AlphaFoldDB" id="A0AAW8Q008"/>
<evidence type="ECO:0000256" key="1">
    <source>
        <dbReference type="ARBA" id="ARBA00004496"/>
    </source>
</evidence>
<dbReference type="InterPro" id="IPR003783">
    <property type="entry name" value="Regulatory_RecX"/>
</dbReference>